<feature type="compositionally biased region" description="Basic and acidic residues" evidence="1">
    <location>
        <begin position="155"/>
        <end position="165"/>
    </location>
</feature>
<accession>A0A1C7LSA2</accession>
<dbReference type="InterPro" id="IPR040521">
    <property type="entry name" value="KDZ"/>
</dbReference>
<evidence type="ECO:0008006" key="4">
    <source>
        <dbReference type="Google" id="ProtNLM"/>
    </source>
</evidence>
<proteinExistence type="predicted"/>
<feature type="compositionally biased region" description="Basic residues" evidence="1">
    <location>
        <begin position="1138"/>
        <end position="1152"/>
    </location>
</feature>
<dbReference type="Proteomes" id="UP000092993">
    <property type="component" value="Unassembled WGS sequence"/>
</dbReference>
<reference evidence="2 3" key="1">
    <citation type="submission" date="2016-03" db="EMBL/GenBank/DDBJ databases">
        <title>Whole genome sequencing of Grifola frondosa 9006-11.</title>
        <authorList>
            <person name="Min B."/>
            <person name="Park H."/>
            <person name="Kim J.-G."/>
            <person name="Cho H."/>
            <person name="Oh Y.-L."/>
            <person name="Kong W.-S."/>
            <person name="Choi I.-G."/>
        </authorList>
    </citation>
    <scope>NUCLEOTIDE SEQUENCE [LARGE SCALE GENOMIC DNA]</scope>
    <source>
        <strain evidence="2 3">9006-11</strain>
    </source>
</reference>
<feature type="region of interest" description="Disordered" evidence="1">
    <location>
        <begin position="99"/>
        <end position="124"/>
    </location>
</feature>
<dbReference type="Pfam" id="PF18758">
    <property type="entry name" value="KDZ"/>
    <property type="match status" value="1"/>
</dbReference>
<protein>
    <recommendedName>
        <fullName evidence="4">CxC2-like cysteine cluster KDZ transposase-associated domain-containing protein</fullName>
    </recommendedName>
</protein>
<keyword evidence="3" id="KW-1185">Reference proteome</keyword>
<evidence type="ECO:0000313" key="2">
    <source>
        <dbReference type="EMBL" id="OBZ67540.1"/>
    </source>
</evidence>
<organism evidence="2 3">
    <name type="scientific">Grifola frondosa</name>
    <name type="common">Maitake</name>
    <name type="synonym">Polyporus frondosus</name>
    <dbReference type="NCBI Taxonomy" id="5627"/>
    <lineage>
        <taxon>Eukaryota</taxon>
        <taxon>Fungi</taxon>
        <taxon>Dikarya</taxon>
        <taxon>Basidiomycota</taxon>
        <taxon>Agaricomycotina</taxon>
        <taxon>Agaricomycetes</taxon>
        <taxon>Polyporales</taxon>
        <taxon>Grifolaceae</taxon>
        <taxon>Grifola</taxon>
    </lineage>
</organism>
<feature type="compositionally biased region" description="Acidic residues" evidence="1">
    <location>
        <begin position="1116"/>
        <end position="1129"/>
    </location>
</feature>
<dbReference type="OrthoDB" id="2742161at2759"/>
<gene>
    <name evidence="2" type="ORF">A0H81_12441</name>
</gene>
<dbReference type="EMBL" id="LUGG01000023">
    <property type="protein sequence ID" value="OBZ67540.1"/>
    <property type="molecule type" value="Genomic_DNA"/>
</dbReference>
<dbReference type="PANTHER" id="PTHR33104:SF2">
    <property type="entry name" value="CXC3 LIKE CYSTEINE CLUSTER DOMAIN-CONTAINING PROTEIN"/>
    <property type="match status" value="1"/>
</dbReference>
<comment type="caution">
    <text evidence="2">The sequence shown here is derived from an EMBL/GenBank/DDBJ whole genome shotgun (WGS) entry which is preliminary data.</text>
</comment>
<dbReference type="PANTHER" id="PTHR33104">
    <property type="entry name" value="SI:DKEY-29D5.2"/>
    <property type="match status" value="1"/>
</dbReference>
<feature type="region of interest" description="Disordered" evidence="1">
    <location>
        <begin position="1104"/>
        <end position="1154"/>
    </location>
</feature>
<sequence length="1425" mass="157818">MKRALSAAIFPSPSKVERTHKVASITASRNRTTTGADNQPTCAPGISKSTWKSLLLKCHQGAREPNTSPPCEWDLRNEDMFGEEINQRSSSEARLWQSDVRNGPSGREGMQRRHMSSRSTRTCPRLSTGMAREVMCQQGMRMTLNAVGTHKTEARREAEHDEAVKEGGASVGSGRGGQRQARASTLPNLRREDGVSGQLVPEVAESEVAEPEVAELEVAESEVPEVAEVAELEVAEPEVPEVAELEVAESDVAESDVAEPEVPEVAEVAELEVAESEVPEVADVPGFQLRHNSFMPAFSVAVTHVFHGSFANALVVTPSSWPPPRPSSCHGSFASMARDHHHGCLRSWLLSRRLWQAAPTFESSLHRAWTAVGSTVHMVPCMSSNLRVLVLGRPAEGPHRLGTDLPVADHLKFLSYTGPTAHVIWPPSVPGPRQGSARFTLNAGFRARVPTSASDAIPRTTKSLPKWDPFASLKSSASKAAPTLPPPTSLASPIPSAHPAGAPSTESVKRACLNNTIVTSLRANGSIYGPVGGARTEGMDGARVESGHYSVFTSATTGRPVQAVYSSGPPAQPIPCDREVDHAGELLATNFFGDLGLKLELGHMGARCPTALSTRMMTIAAGSMPCPEPLQLIQAGFWPALFKVRSRPSKLDDYVFGFDQQTEPSQDRYRELLTASRSLAVSCPACPQPDMNMDPQWRERPEHLQFLDALFHTIDGNFHQNQKTKPTDPNDFPLTLGAAYFANEDDFTRFQCHLGPWKPEVSTCVNFGAMGYGGYWAKVSGTVGLSCGRHMFVLAGGGVDLQKGERFANVDFALLSGLTRYMGLLRHVSGYDINCQYRILLLARLKWMKEHVTDLKTIQIRYFPWTLAAVGKFHLPAHRPECRYKFSFHWLPGVGMTDGEAPECIWASLNALGGRTREMSSGHRHDIINDHHSDMNVRRIHSLADTLRKKHSTAIVQLQQAREHLQKVEANIPNTKLIEWKGEEATWLKQVVHMGNHKDLPNPYEPHKEAAPSQKEITAHLDAVAEATGGSFSRARFSLLADLTSDDGSEAAKIQLEAKRAQLKLGLEAWRVTHEQFVAPLVDEAMVDVQMACHGQSLPINFPWLSDGERGHHEDEAEEEDEDSEEDDTSASQATVAPKKRKARARAGRARQAKAEGWDEINAINIELPSAYSPLVLAHPSMRALVDLERQVRQGQANDALADTRTHLITAFSFRYQRRNVSGQIQNTRAMRKIQQKQQAVGRAADTYRRARRALIALGMQVDDARYRVLKTTDVIPFAMYTEEEQLGDSCKTPSWIWEDFTFVGKVSEGAIKNFLADAMRMHWFRRSALQSRWHEEVLLLEEEMRRTVRTFQWWRGHWEQQAEQHHVDAKTGEEGYARKQADRYSRLLHGSIEAFTGKIRMEDTQLPLTDEPVASSSAVHGEVD</sequence>
<evidence type="ECO:0000256" key="1">
    <source>
        <dbReference type="SAM" id="MobiDB-lite"/>
    </source>
</evidence>
<evidence type="ECO:0000313" key="3">
    <source>
        <dbReference type="Proteomes" id="UP000092993"/>
    </source>
</evidence>
<name>A0A1C7LSA2_GRIFR</name>
<feature type="region of interest" description="Disordered" evidence="1">
    <location>
        <begin position="155"/>
        <end position="184"/>
    </location>
</feature>
<feature type="region of interest" description="Disordered" evidence="1">
    <location>
        <begin position="477"/>
        <end position="504"/>
    </location>
</feature>